<accession>A0A3B0WRW3</accession>
<dbReference type="AlphaFoldDB" id="A0A3B0WRW3"/>
<gene>
    <name evidence="1" type="ORF">MNBD_GAMMA08-2764</name>
</gene>
<reference evidence="1" key="1">
    <citation type="submission" date="2018-06" db="EMBL/GenBank/DDBJ databases">
        <authorList>
            <person name="Zhirakovskaya E."/>
        </authorList>
    </citation>
    <scope>NUCLEOTIDE SEQUENCE</scope>
</reference>
<dbReference type="SUPFAM" id="SSF56954">
    <property type="entry name" value="Outer membrane efflux proteins (OEP)"/>
    <property type="match status" value="1"/>
</dbReference>
<protein>
    <submittedName>
        <fullName evidence="1">Uncharacterized protein</fullName>
    </submittedName>
</protein>
<dbReference type="EMBL" id="UOFH01000029">
    <property type="protein sequence ID" value="VAW58725.1"/>
    <property type="molecule type" value="Genomic_DNA"/>
</dbReference>
<proteinExistence type="predicted"/>
<name>A0A3B0WRW3_9ZZZZ</name>
<organism evidence="1">
    <name type="scientific">hydrothermal vent metagenome</name>
    <dbReference type="NCBI Taxonomy" id="652676"/>
    <lineage>
        <taxon>unclassified sequences</taxon>
        <taxon>metagenomes</taxon>
        <taxon>ecological metagenomes</taxon>
    </lineage>
</organism>
<feature type="non-terminal residue" evidence="1">
    <location>
        <position position="102"/>
    </location>
</feature>
<sequence length="102" mass="11333">MLSNAFIFFGFMLLFFSNALAAESNLQSHTKRINLHQAINKTLTHSPELRSFNYAIKAQSGRQYQAKLAASPELNLVIEDALGSGEFKNTDRAQATLSIGWV</sequence>
<evidence type="ECO:0000313" key="1">
    <source>
        <dbReference type="EMBL" id="VAW58725.1"/>
    </source>
</evidence>